<accession>A0A0S1XDF7</accession>
<dbReference type="PANTHER" id="PTHR42663">
    <property type="entry name" value="HYDROLASE C777.06C-RELATED-RELATED"/>
    <property type="match status" value="1"/>
</dbReference>
<dbReference type="PANTHER" id="PTHR42663:SF6">
    <property type="entry name" value="HYDROLASE C777.06C-RELATED"/>
    <property type="match status" value="1"/>
</dbReference>
<evidence type="ECO:0000313" key="2">
    <source>
        <dbReference type="EMBL" id="ALM75812.1"/>
    </source>
</evidence>
<dbReference type="Gene3D" id="3.60.15.10">
    <property type="entry name" value="Ribonuclease Z/Hydroxyacylglutathione hydrolase-like"/>
    <property type="match status" value="1"/>
</dbReference>
<dbReference type="CDD" id="cd07741">
    <property type="entry name" value="metallo-hydrolase-like_MBL-fold"/>
    <property type="match status" value="1"/>
</dbReference>
<dbReference type="PATRIC" id="fig|55802.8.peg.1887"/>
<dbReference type="RefSeq" id="WP_013467934.1">
    <property type="nucleotide sequence ID" value="NZ_CP013050.1"/>
</dbReference>
<dbReference type="AlphaFoldDB" id="A0A0S1XDF7"/>
<dbReference type="OMA" id="HCHPDHY"/>
<dbReference type="SUPFAM" id="SSF56281">
    <property type="entry name" value="Metallo-hydrolase/oxidoreductase"/>
    <property type="match status" value="1"/>
</dbReference>
<organism evidence="2 3">
    <name type="scientific">Thermococcus barophilus</name>
    <dbReference type="NCBI Taxonomy" id="55802"/>
    <lineage>
        <taxon>Archaea</taxon>
        <taxon>Methanobacteriati</taxon>
        <taxon>Methanobacteriota</taxon>
        <taxon>Thermococci</taxon>
        <taxon>Thermococcales</taxon>
        <taxon>Thermococcaceae</taxon>
        <taxon>Thermococcus</taxon>
    </lineage>
</organism>
<evidence type="ECO:0000313" key="3">
    <source>
        <dbReference type="Proteomes" id="UP000066042"/>
    </source>
</evidence>
<name>A0A0S1XDF7_THEBA</name>
<dbReference type="Pfam" id="PF12706">
    <property type="entry name" value="Lactamase_B_2"/>
    <property type="match status" value="1"/>
</dbReference>
<sequence length="270" mass="30710">MIEITFLGSGGGRFITITQTRSTGGFFIKASKKIYVDPGPGALVRAWRYKIDPRRIDVLFVSHRHTDHCNDVEVMLEGITMGVTKKRGILIASKSVVHGDESHTPAVSQYHLDSLEEIHTPNPGDKFILGEEEMIITPAMHADPTTIGFRLRTKYGDISYIPDTQYFDELKKWHEGARVMIAAITRPKDMRIPYHLCTEDVIYMLKGMKDKPELLIMNHIGMKMHFANPYKEAKFIENVTGVKTLVAKEGFRVTIGKEIRLKTLRPARWV</sequence>
<gene>
    <name evidence="2" type="ORF">TBCH5v1_1906</name>
</gene>
<proteinExistence type="predicted"/>
<dbReference type="InterPro" id="IPR001279">
    <property type="entry name" value="Metallo-B-lactamas"/>
</dbReference>
<feature type="domain" description="Metallo-beta-lactamase" evidence="1">
    <location>
        <begin position="33"/>
        <end position="220"/>
    </location>
</feature>
<dbReference type="Proteomes" id="UP000066042">
    <property type="component" value="Chromosome"/>
</dbReference>
<dbReference type="InterPro" id="IPR036866">
    <property type="entry name" value="RibonucZ/Hydroxyglut_hydro"/>
</dbReference>
<reference evidence="2 3" key="1">
    <citation type="journal article" date="2016" name="Genome Announc.">
        <title>Complete genome sequence of the hyperthermophilic and piezophilic archaeon Thermococcus barophilus Ch5, capable of growth at the expense of hydrogenogenesis from carbon monoxide and formate.</title>
        <authorList>
            <person name="Oger P."/>
            <person name="Sokolova T.G."/>
            <person name="Kozhevnikova D.A."/>
            <person name="Taranov E.A."/>
            <person name="Vannier P."/>
            <person name="Lee H.S."/>
            <person name="Kwon K.K."/>
            <person name="Kang S.G."/>
            <person name="Lee J.H."/>
            <person name="Bonch-Osmolovskaya E.A."/>
            <person name="Lebedinsky A.V."/>
        </authorList>
    </citation>
    <scope>NUCLEOTIDE SEQUENCE [LARGE SCALE GENOMIC DNA]</scope>
    <source>
        <strain evidence="3">Ch5</strain>
    </source>
</reference>
<protein>
    <recommendedName>
        <fullName evidence="1">Metallo-beta-lactamase domain-containing protein</fullName>
    </recommendedName>
</protein>
<dbReference type="EMBL" id="CP013050">
    <property type="protein sequence ID" value="ALM75812.1"/>
    <property type="molecule type" value="Genomic_DNA"/>
</dbReference>
<dbReference type="GeneID" id="10041977"/>
<dbReference type="STRING" id="55802.TBCH5v1_1906"/>
<evidence type="ECO:0000259" key="1">
    <source>
        <dbReference type="Pfam" id="PF12706"/>
    </source>
</evidence>
<dbReference type="GeneID" id="26137141"/>